<evidence type="ECO:0000256" key="6">
    <source>
        <dbReference type="ARBA" id="ARBA00022692"/>
    </source>
</evidence>
<feature type="transmembrane region" description="Helical" evidence="18">
    <location>
        <begin position="412"/>
        <end position="433"/>
    </location>
</feature>
<keyword evidence="4" id="KW-0597">Phosphoprotein</keyword>
<keyword evidence="6 18" id="KW-0812">Transmembrane</keyword>
<feature type="transmembrane region" description="Helical" evidence="18">
    <location>
        <begin position="179"/>
        <end position="196"/>
    </location>
</feature>
<keyword evidence="14 18" id="KW-0472">Membrane</keyword>
<dbReference type="InterPro" id="IPR044492">
    <property type="entry name" value="P_typ_ATPase_HD_dom"/>
</dbReference>
<evidence type="ECO:0000256" key="10">
    <source>
        <dbReference type="ARBA" id="ARBA00022842"/>
    </source>
</evidence>
<dbReference type="InterPro" id="IPR004014">
    <property type="entry name" value="ATPase_P-typ_cation-transptr_N"/>
</dbReference>
<dbReference type="PANTHER" id="PTHR42861">
    <property type="entry name" value="CALCIUM-TRANSPORTING ATPASE"/>
    <property type="match status" value="1"/>
</dbReference>
<protein>
    <recommendedName>
        <fullName evidence="2">P-type Ca(2+) transporter</fullName>
        <ecNumber evidence="2">7.2.2.10</ecNumber>
    </recommendedName>
</protein>
<dbReference type="InterPro" id="IPR001757">
    <property type="entry name" value="P_typ_ATPase"/>
</dbReference>
<feature type="transmembrane region" description="Helical" evidence="18">
    <location>
        <begin position="202"/>
        <end position="222"/>
    </location>
</feature>
<evidence type="ECO:0000256" key="4">
    <source>
        <dbReference type="ARBA" id="ARBA00022553"/>
    </source>
</evidence>
<feature type="transmembrane region" description="Helical" evidence="18">
    <location>
        <begin position="959"/>
        <end position="982"/>
    </location>
</feature>
<keyword evidence="21" id="KW-1185">Reference proteome</keyword>
<dbReference type="InterPro" id="IPR018303">
    <property type="entry name" value="ATPase_P-typ_P_site"/>
</dbReference>
<dbReference type="FunFam" id="3.40.50.1000:FF:000028">
    <property type="entry name" value="Calcium-transporting P-type ATPase, putative"/>
    <property type="match status" value="1"/>
</dbReference>
<dbReference type="Proteomes" id="UP000355283">
    <property type="component" value="Unassembled WGS sequence"/>
</dbReference>
<keyword evidence="11" id="KW-1278">Translocase</keyword>
<dbReference type="InterPro" id="IPR036412">
    <property type="entry name" value="HAD-like_sf"/>
</dbReference>
<proteinExistence type="inferred from homology"/>
<evidence type="ECO:0000256" key="18">
    <source>
        <dbReference type="SAM" id="Phobius"/>
    </source>
</evidence>
<dbReference type="Gene3D" id="3.40.1110.10">
    <property type="entry name" value="Calcium-transporting ATPase, cytoplasmic domain N"/>
    <property type="match status" value="1"/>
</dbReference>
<keyword evidence="8" id="KW-0106">Calcium</keyword>
<reference evidence="20 21" key="1">
    <citation type="submission" date="2019-01" db="EMBL/GenBank/DDBJ databases">
        <title>Nuclear Genome Assembly of the Microalgal Biofuel strain Nannochloropsis salina CCMP1776.</title>
        <authorList>
            <person name="Hovde B."/>
        </authorList>
    </citation>
    <scope>NUCLEOTIDE SEQUENCE [LARGE SCALE GENOMIC DNA]</scope>
    <source>
        <strain evidence="20 21">CCMP1776</strain>
    </source>
</reference>
<dbReference type="GO" id="GO:0005524">
    <property type="term" value="F:ATP binding"/>
    <property type="evidence" value="ECO:0007669"/>
    <property type="project" value="UniProtKB-KW"/>
</dbReference>
<keyword evidence="13" id="KW-0406">Ion transport</keyword>
<evidence type="ECO:0000256" key="15">
    <source>
        <dbReference type="ARBA" id="ARBA00038148"/>
    </source>
</evidence>
<evidence type="ECO:0000256" key="16">
    <source>
        <dbReference type="ARBA" id="ARBA00048694"/>
    </source>
</evidence>
<dbReference type="NCBIfam" id="TIGR01494">
    <property type="entry name" value="ATPase_P-type"/>
    <property type="match status" value="2"/>
</dbReference>
<feature type="transmembrane region" description="Helical" evidence="18">
    <location>
        <begin position="6"/>
        <end position="25"/>
    </location>
</feature>
<feature type="domain" description="Cation-transporting P-type ATPase N-terminal" evidence="19">
    <location>
        <begin position="121"/>
        <end position="195"/>
    </location>
</feature>
<dbReference type="FunFam" id="3.40.1110.10:FF:000003">
    <property type="entry name" value="Calcium-transporting ATPase"/>
    <property type="match status" value="1"/>
</dbReference>
<keyword evidence="7" id="KW-0547">Nucleotide-binding</keyword>
<dbReference type="SMART" id="SM00831">
    <property type="entry name" value="Cation_ATPase_N"/>
    <property type="match status" value="1"/>
</dbReference>
<feature type="transmembrane region" description="Helical" evidence="18">
    <location>
        <begin position="885"/>
        <end position="908"/>
    </location>
</feature>
<keyword evidence="3" id="KW-0813">Transport</keyword>
<name>A0A4D9D109_9STRA</name>
<dbReference type="Pfam" id="PF00122">
    <property type="entry name" value="E1-E2_ATPase"/>
    <property type="match status" value="1"/>
</dbReference>
<dbReference type="EMBL" id="SDOX01000016">
    <property type="protein sequence ID" value="TFJ85262.1"/>
    <property type="molecule type" value="Genomic_DNA"/>
</dbReference>
<dbReference type="FunFam" id="1.20.1110.10:FF:000065">
    <property type="entry name" value="Sarcoplasmic/endoplasmic reticulum calcium ATPase 1"/>
    <property type="match status" value="1"/>
</dbReference>
<dbReference type="PRINTS" id="PR00119">
    <property type="entry name" value="CATATPASE"/>
</dbReference>
<keyword evidence="12 18" id="KW-1133">Transmembrane helix</keyword>
<dbReference type="GO" id="GO:0005388">
    <property type="term" value="F:P-type calcium transporter activity"/>
    <property type="evidence" value="ECO:0007669"/>
    <property type="project" value="UniProtKB-EC"/>
</dbReference>
<dbReference type="OrthoDB" id="3352408at2759"/>
<dbReference type="Gene3D" id="2.70.150.10">
    <property type="entry name" value="Calcium-transporting ATPase, cytoplasmic transduction domain A"/>
    <property type="match status" value="1"/>
</dbReference>
<dbReference type="SUPFAM" id="SSF81665">
    <property type="entry name" value="Calcium ATPase, transmembrane domain M"/>
    <property type="match status" value="1"/>
</dbReference>
<dbReference type="InterPro" id="IPR023214">
    <property type="entry name" value="HAD_sf"/>
</dbReference>
<dbReference type="FunFam" id="2.70.150.10:FF:000014">
    <property type="entry name" value="Calcium-transporting ATPase, putative"/>
    <property type="match status" value="1"/>
</dbReference>
<feature type="region of interest" description="Disordered" evidence="17">
    <location>
        <begin position="68"/>
        <end position="107"/>
    </location>
</feature>
<feature type="compositionally biased region" description="Gly residues" evidence="17">
    <location>
        <begin position="68"/>
        <end position="94"/>
    </location>
</feature>
<comment type="subcellular location">
    <subcellularLocation>
        <location evidence="1">Membrane</location>
        <topology evidence="1">Multi-pass membrane protein</topology>
    </subcellularLocation>
</comment>
<dbReference type="Pfam" id="PF13246">
    <property type="entry name" value="Cation_ATPase"/>
    <property type="match status" value="1"/>
</dbReference>
<evidence type="ECO:0000256" key="1">
    <source>
        <dbReference type="ARBA" id="ARBA00004141"/>
    </source>
</evidence>
<dbReference type="SFLD" id="SFLDG00002">
    <property type="entry name" value="C1.7:_P-type_atpase_like"/>
    <property type="match status" value="1"/>
</dbReference>
<dbReference type="InterPro" id="IPR023298">
    <property type="entry name" value="ATPase_P-typ_TM_dom_sf"/>
</dbReference>
<dbReference type="Gene3D" id="1.20.1110.10">
    <property type="entry name" value="Calcium-transporting ATPase, transmembrane domain"/>
    <property type="match status" value="1"/>
</dbReference>
<evidence type="ECO:0000256" key="14">
    <source>
        <dbReference type="ARBA" id="ARBA00023136"/>
    </source>
</evidence>
<gene>
    <name evidence="20" type="ORF">NSK_003685</name>
</gene>
<dbReference type="SFLD" id="SFLDF00027">
    <property type="entry name" value="p-type_atpase"/>
    <property type="match status" value="1"/>
</dbReference>
<dbReference type="FunFam" id="1.20.1110.10:FF:000037">
    <property type="entry name" value="Calcium-transporting ATPase, putative"/>
    <property type="match status" value="1"/>
</dbReference>
<evidence type="ECO:0000256" key="2">
    <source>
        <dbReference type="ARBA" id="ARBA00012790"/>
    </source>
</evidence>
<organism evidence="20 21">
    <name type="scientific">Nannochloropsis salina CCMP1776</name>
    <dbReference type="NCBI Taxonomy" id="1027361"/>
    <lineage>
        <taxon>Eukaryota</taxon>
        <taxon>Sar</taxon>
        <taxon>Stramenopiles</taxon>
        <taxon>Ochrophyta</taxon>
        <taxon>Eustigmatophyceae</taxon>
        <taxon>Eustigmatales</taxon>
        <taxon>Monodopsidaceae</taxon>
        <taxon>Microchloropsis</taxon>
        <taxon>Microchloropsis salina</taxon>
    </lineage>
</organism>
<dbReference type="PROSITE" id="PS00154">
    <property type="entry name" value="ATPASE_E1_E2"/>
    <property type="match status" value="1"/>
</dbReference>
<evidence type="ECO:0000313" key="21">
    <source>
        <dbReference type="Proteomes" id="UP000355283"/>
    </source>
</evidence>
<keyword evidence="10" id="KW-0460">Magnesium</keyword>
<evidence type="ECO:0000256" key="8">
    <source>
        <dbReference type="ARBA" id="ARBA00022837"/>
    </source>
</evidence>
<dbReference type="SUPFAM" id="SSF81660">
    <property type="entry name" value="Metal cation-transporting ATPase, ATP-binding domain N"/>
    <property type="match status" value="1"/>
</dbReference>
<sequence>MRPLPLLVHSAALLISLLPAFLVSLPNLARATTNTGSNGGRHGGSSCWGNRGRGSFLAQAPVLPGGSHGPGGIGGLAGPRGSGGSGIRIAGRGGAAIPPTSSPSTLPHVPVPPSDYTRHYPAHAVTPLAALRHFVVSEEKGLTAGEAQVRLAAVGLNELSPPKQTSLLELVVEQFEDRLVQILVMVAVVSSVLSLFEDDPTAFVEPLVIVMILVINAFVGIWQGRSAEGALDALKKLQPENACVLREGRWLNDLPARELVPGDIIFVRVGDKVPADARILALKTTTFSCDEGSLTGESASVSKFLDPVSEEARIQSKTNMIFSGTMISNGAAYALVVDTGARTEIGKINQGVEQAKQEQIKTPLAQKLDEFGNQLTYIIGGICLAVWCFSYPEFSNPVHGTTLKGALYYAKVAVALGVAAIPEGLPAVITLCLSLGTRRMAKRNVIVRKLPSVETLGCTTVICSDKTGTLTTNQMTCVSLVTLAEGGKAEGGAVMSEFAVEGVSYNPSGAVEGLMPSGPGAGNALPKGIEDIATIAALCNEAKIVFQDGKFERIGEPTEAALKVLVEKLHIPGEPRNEDPFVACSQYSKYWEGKYAKLATLEFSRDRKSMSVLCRPWNGGGNKLFVKGAPDLLVARCTRLRLASGKTVPLTNEMRHRIMAKVESMAVRPLRCLGLAMKEGGELGALNKVSTEEEAASSPLLRNPAQFGQIESGLTLVGICGIKDPARPEAARAILQCREAGVRVIMITGDSRETAVAIARDVHIFGREEDVSRKAFRGADFFGLSEQEQRSILRSGNLIFCRTEPQDKQQLVKMLQQEGEVPAMTGDGVNDAPALQQAAIGVAMGITGTEVCKQAADMVLADDNFATIVSAVEEGRCIYANMQAFICFLISCNIGEILTIFGATVLGLPEPLTPLHLLWVNLVTDGPPATALGFNPPDPDAMLKPPRSSTEPILSRWLLIRYLITGAYVGFATVGIFVQWFLRRGVTWKELTHWGHCVNWEDSFAPDLGGLTSLLGEHPDRCDVFGPALASPQTLALSVLVTMEMFKALSAVSLDNSILRVPPWKNPWLLGGVALPFSIHLAVVYFPFLNQVFGVSSMADSDWLNVLQWAAPILLLDEVLKAVGRYLKGKESDARMQERRQRLLQVSAAAMEAAGHIKENREGTPDEFTQEGR</sequence>
<dbReference type="Pfam" id="PF00689">
    <property type="entry name" value="Cation_ATPase_C"/>
    <property type="match status" value="1"/>
</dbReference>
<evidence type="ECO:0000256" key="17">
    <source>
        <dbReference type="SAM" id="MobiDB-lite"/>
    </source>
</evidence>
<dbReference type="InterPro" id="IPR008250">
    <property type="entry name" value="ATPase_P-typ_transduc_dom_A_sf"/>
</dbReference>
<dbReference type="GO" id="GO:0016887">
    <property type="term" value="F:ATP hydrolysis activity"/>
    <property type="evidence" value="ECO:0007669"/>
    <property type="project" value="InterPro"/>
</dbReference>
<feature type="transmembrane region" description="Helical" evidence="18">
    <location>
        <begin position="1068"/>
        <end position="1089"/>
    </location>
</feature>
<feature type="transmembrane region" description="Helical" evidence="18">
    <location>
        <begin position="375"/>
        <end position="392"/>
    </location>
</feature>
<dbReference type="EC" id="7.2.2.10" evidence="2"/>
<evidence type="ECO:0000256" key="9">
    <source>
        <dbReference type="ARBA" id="ARBA00022840"/>
    </source>
</evidence>
<comment type="caution">
    <text evidence="20">The sequence shown here is derived from an EMBL/GenBank/DDBJ whole genome shotgun (WGS) entry which is preliminary data.</text>
</comment>
<keyword evidence="5" id="KW-0109">Calcium transport</keyword>
<evidence type="ECO:0000256" key="11">
    <source>
        <dbReference type="ARBA" id="ARBA00022967"/>
    </source>
</evidence>
<evidence type="ECO:0000256" key="5">
    <source>
        <dbReference type="ARBA" id="ARBA00022568"/>
    </source>
</evidence>
<evidence type="ECO:0000256" key="12">
    <source>
        <dbReference type="ARBA" id="ARBA00022989"/>
    </source>
</evidence>
<dbReference type="SUPFAM" id="SSF81653">
    <property type="entry name" value="Calcium ATPase, transduction domain A"/>
    <property type="match status" value="1"/>
</dbReference>
<evidence type="ECO:0000259" key="19">
    <source>
        <dbReference type="SMART" id="SM00831"/>
    </source>
</evidence>
<keyword evidence="9" id="KW-0067">ATP-binding</keyword>
<dbReference type="SUPFAM" id="SSF56784">
    <property type="entry name" value="HAD-like"/>
    <property type="match status" value="1"/>
</dbReference>
<comment type="similarity">
    <text evidence="15">Belongs to the cation transport ATPase (P-type) (TC 3.A.3) family.</text>
</comment>
<comment type="catalytic activity">
    <reaction evidence="16">
        <text>Ca(2+)(in) + ATP + H2O = Ca(2+)(out) + ADP + phosphate + H(+)</text>
        <dbReference type="Rhea" id="RHEA:18105"/>
        <dbReference type="ChEBI" id="CHEBI:15377"/>
        <dbReference type="ChEBI" id="CHEBI:15378"/>
        <dbReference type="ChEBI" id="CHEBI:29108"/>
        <dbReference type="ChEBI" id="CHEBI:30616"/>
        <dbReference type="ChEBI" id="CHEBI:43474"/>
        <dbReference type="ChEBI" id="CHEBI:456216"/>
        <dbReference type="EC" id="7.2.2.10"/>
    </reaction>
</comment>
<dbReference type="SFLD" id="SFLDS00003">
    <property type="entry name" value="Haloacid_Dehalogenase"/>
    <property type="match status" value="1"/>
</dbReference>
<dbReference type="Gene3D" id="3.40.50.1000">
    <property type="entry name" value="HAD superfamily/HAD-like"/>
    <property type="match status" value="1"/>
</dbReference>
<accession>A0A4D9D109</accession>
<dbReference type="Pfam" id="PF00690">
    <property type="entry name" value="Cation_ATPase_N"/>
    <property type="match status" value="1"/>
</dbReference>
<dbReference type="AlphaFoldDB" id="A0A4D9D109"/>
<dbReference type="InterPro" id="IPR006068">
    <property type="entry name" value="ATPase_P-typ_cation-transptr_C"/>
</dbReference>
<evidence type="ECO:0000256" key="3">
    <source>
        <dbReference type="ARBA" id="ARBA00022448"/>
    </source>
</evidence>
<evidence type="ECO:0000256" key="7">
    <source>
        <dbReference type="ARBA" id="ARBA00022741"/>
    </source>
</evidence>
<dbReference type="InterPro" id="IPR023299">
    <property type="entry name" value="ATPase_P-typ_cyto_dom_N"/>
</dbReference>
<evidence type="ECO:0000313" key="20">
    <source>
        <dbReference type="EMBL" id="TFJ85262.1"/>
    </source>
</evidence>
<dbReference type="GO" id="GO:0016020">
    <property type="term" value="C:membrane"/>
    <property type="evidence" value="ECO:0007669"/>
    <property type="project" value="UniProtKB-SubCell"/>
</dbReference>
<dbReference type="InterPro" id="IPR059000">
    <property type="entry name" value="ATPase_P-type_domA"/>
</dbReference>
<evidence type="ECO:0000256" key="13">
    <source>
        <dbReference type="ARBA" id="ARBA00023065"/>
    </source>
</evidence>